<dbReference type="InterPro" id="IPR001138">
    <property type="entry name" value="Zn2Cys6_DnaBD"/>
</dbReference>
<evidence type="ECO:0000313" key="9">
    <source>
        <dbReference type="Proteomes" id="UP001316803"/>
    </source>
</evidence>
<dbReference type="InterPro" id="IPR007219">
    <property type="entry name" value="XnlR_reg_dom"/>
</dbReference>
<dbReference type="SMART" id="SM00906">
    <property type="entry name" value="Fungal_trans"/>
    <property type="match status" value="1"/>
</dbReference>
<evidence type="ECO:0000256" key="3">
    <source>
        <dbReference type="ARBA" id="ARBA00023125"/>
    </source>
</evidence>
<dbReference type="EMBL" id="JAKLMC020000018">
    <property type="protein sequence ID" value="KAK5951805.1"/>
    <property type="molecule type" value="Genomic_DNA"/>
</dbReference>
<dbReference type="CDD" id="cd12148">
    <property type="entry name" value="fungal_TF_MHR"/>
    <property type="match status" value="1"/>
</dbReference>
<dbReference type="Proteomes" id="UP001316803">
    <property type="component" value="Unassembled WGS sequence"/>
</dbReference>
<dbReference type="SMART" id="SM00066">
    <property type="entry name" value="GAL4"/>
    <property type="match status" value="1"/>
</dbReference>
<dbReference type="GO" id="GO:0000978">
    <property type="term" value="F:RNA polymerase II cis-regulatory region sequence-specific DNA binding"/>
    <property type="evidence" value="ECO:0007669"/>
    <property type="project" value="TreeGrafter"/>
</dbReference>
<dbReference type="AlphaFoldDB" id="A0AAN8EDR8"/>
<evidence type="ECO:0000256" key="6">
    <source>
        <dbReference type="SAM" id="MobiDB-lite"/>
    </source>
</evidence>
<keyword evidence="4" id="KW-0804">Transcription</keyword>
<keyword evidence="9" id="KW-1185">Reference proteome</keyword>
<dbReference type="PANTHER" id="PTHR47424:SF3">
    <property type="entry name" value="REGULATORY PROTEIN GAL4"/>
    <property type="match status" value="1"/>
</dbReference>
<evidence type="ECO:0000256" key="1">
    <source>
        <dbReference type="ARBA" id="ARBA00022723"/>
    </source>
</evidence>
<feature type="compositionally biased region" description="Basic and acidic residues" evidence="6">
    <location>
        <begin position="237"/>
        <end position="248"/>
    </location>
</feature>
<evidence type="ECO:0000256" key="5">
    <source>
        <dbReference type="ARBA" id="ARBA00023242"/>
    </source>
</evidence>
<dbReference type="SUPFAM" id="SSF57701">
    <property type="entry name" value="Zn2/Cys6 DNA-binding domain"/>
    <property type="match status" value="1"/>
</dbReference>
<keyword evidence="1" id="KW-0479">Metal-binding</keyword>
<evidence type="ECO:0000256" key="4">
    <source>
        <dbReference type="ARBA" id="ARBA00023163"/>
    </source>
</evidence>
<dbReference type="CDD" id="cd00067">
    <property type="entry name" value="GAL4"/>
    <property type="match status" value="1"/>
</dbReference>
<protein>
    <recommendedName>
        <fullName evidence="7">Zn(2)-C6 fungal-type domain-containing protein</fullName>
    </recommendedName>
</protein>
<keyword evidence="5" id="KW-0539">Nucleus</keyword>
<dbReference type="InterPro" id="IPR036864">
    <property type="entry name" value="Zn2-C6_fun-type_DNA-bd_sf"/>
</dbReference>
<feature type="region of interest" description="Disordered" evidence="6">
    <location>
        <begin position="219"/>
        <end position="262"/>
    </location>
</feature>
<dbReference type="PROSITE" id="PS00463">
    <property type="entry name" value="ZN2_CY6_FUNGAL_1"/>
    <property type="match status" value="1"/>
</dbReference>
<sequence>MSEDDSRENNVAKKRRRIALACDECRDRKRKCDGIKPICGTCSRRSNARCAWNEDKIARGWSNSYVESLKNRIRQLEDPHQIAVTCIDDHGSRVPHAGTSTNTIGAKQGAPTVDLEPLLFSFRPDALQQAEFRPTDTSVPASQVRAQRIISQKNDHDMIATRSPHDDDVHAASECDDDSDIDAMGVFGSSGVRRCRRSSYFGPSSTISLLSQARHNMTQTCSSSSPTYASTAPLHTSQHERRASPEATHRKRQERHCNTGFHYSIPPRHEADTLLESYWTRFHTLYPFLHRPSFTKRYLDLWSPSIAAAPHRNTKQLGFYDTMDQKLFHCLLNIMFALGSFFDPATAGTRHDSISSTFFARAKNLIDFDMLSHGNIFLVQALLLLAQYLQSTDMANACWNMTGLAIRVAHGIGLHHDQEGCDHGCCAKSQRNQIETEMRSRAWTGCILLDRVVSMAYGRPLSIHPSVARHCILPQPIDDEYLSDNISILGSQPTDASSLMECYIQSTKLQIILGQILDKLYYSSAAKEYGRTSPTLKPSNPTMMNDTLPTGDLQMLLDFDGTLADWRKNLPTHLKLQMHENRDTCDSSPRASVFHRQAVVIHARFVDSAKSWYILTVFV</sequence>
<accession>A0AAN8EDR8</accession>
<reference evidence="8 9" key="1">
    <citation type="submission" date="2022-12" db="EMBL/GenBank/DDBJ databases">
        <title>Genomic features and morphological characterization of a novel Knufia sp. strain isolated from spacecraft assembly facility.</title>
        <authorList>
            <person name="Teixeira M."/>
            <person name="Chander A.M."/>
            <person name="Stajich J.E."/>
            <person name="Venkateswaran K."/>
        </authorList>
    </citation>
    <scope>NUCLEOTIDE SEQUENCE [LARGE SCALE GENOMIC DNA]</scope>
    <source>
        <strain evidence="8 9">FJI-L2-BK-P2</strain>
    </source>
</reference>
<dbReference type="InterPro" id="IPR051127">
    <property type="entry name" value="Fungal_SecMet_Regulators"/>
</dbReference>
<dbReference type="GO" id="GO:0000435">
    <property type="term" value="P:positive regulation of transcription from RNA polymerase II promoter by galactose"/>
    <property type="evidence" value="ECO:0007669"/>
    <property type="project" value="TreeGrafter"/>
</dbReference>
<keyword evidence="2" id="KW-0805">Transcription regulation</keyword>
<evidence type="ECO:0000256" key="2">
    <source>
        <dbReference type="ARBA" id="ARBA00023015"/>
    </source>
</evidence>
<feature type="compositionally biased region" description="Low complexity" evidence="6">
    <location>
        <begin position="222"/>
        <end position="233"/>
    </location>
</feature>
<dbReference type="PANTHER" id="PTHR47424">
    <property type="entry name" value="REGULATORY PROTEIN GAL4"/>
    <property type="match status" value="1"/>
</dbReference>
<dbReference type="GO" id="GO:0006351">
    <property type="term" value="P:DNA-templated transcription"/>
    <property type="evidence" value="ECO:0007669"/>
    <property type="project" value="InterPro"/>
</dbReference>
<name>A0AAN8EDR8_9EURO</name>
<keyword evidence="3" id="KW-0238">DNA-binding</keyword>
<proteinExistence type="predicted"/>
<dbReference type="GO" id="GO:0000981">
    <property type="term" value="F:DNA-binding transcription factor activity, RNA polymerase II-specific"/>
    <property type="evidence" value="ECO:0007669"/>
    <property type="project" value="InterPro"/>
</dbReference>
<dbReference type="GO" id="GO:0005634">
    <property type="term" value="C:nucleus"/>
    <property type="evidence" value="ECO:0007669"/>
    <property type="project" value="TreeGrafter"/>
</dbReference>
<dbReference type="Pfam" id="PF00172">
    <property type="entry name" value="Zn_clus"/>
    <property type="match status" value="1"/>
</dbReference>
<gene>
    <name evidence="8" type="ORF">OHC33_007097</name>
</gene>
<evidence type="ECO:0000259" key="7">
    <source>
        <dbReference type="PROSITE" id="PS50048"/>
    </source>
</evidence>
<evidence type="ECO:0000313" key="8">
    <source>
        <dbReference type="EMBL" id="KAK5951805.1"/>
    </source>
</evidence>
<dbReference type="GO" id="GO:0008270">
    <property type="term" value="F:zinc ion binding"/>
    <property type="evidence" value="ECO:0007669"/>
    <property type="project" value="InterPro"/>
</dbReference>
<dbReference type="PROSITE" id="PS50048">
    <property type="entry name" value="ZN2_CY6_FUNGAL_2"/>
    <property type="match status" value="1"/>
</dbReference>
<dbReference type="Gene3D" id="4.10.240.10">
    <property type="entry name" value="Zn(2)-C6 fungal-type DNA-binding domain"/>
    <property type="match status" value="1"/>
</dbReference>
<dbReference type="Pfam" id="PF04082">
    <property type="entry name" value="Fungal_trans"/>
    <property type="match status" value="1"/>
</dbReference>
<feature type="domain" description="Zn(2)-C6 fungal-type" evidence="7">
    <location>
        <begin position="21"/>
        <end position="52"/>
    </location>
</feature>
<organism evidence="8 9">
    <name type="scientific">Knufia fluminis</name>
    <dbReference type="NCBI Taxonomy" id="191047"/>
    <lineage>
        <taxon>Eukaryota</taxon>
        <taxon>Fungi</taxon>
        <taxon>Dikarya</taxon>
        <taxon>Ascomycota</taxon>
        <taxon>Pezizomycotina</taxon>
        <taxon>Eurotiomycetes</taxon>
        <taxon>Chaetothyriomycetidae</taxon>
        <taxon>Chaetothyriales</taxon>
        <taxon>Trichomeriaceae</taxon>
        <taxon>Knufia</taxon>
    </lineage>
</organism>
<comment type="caution">
    <text evidence="8">The sequence shown here is derived from an EMBL/GenBank/DDBJ whole genome shotgun (WGS) entry which is preliminary data.</text>
</comment>